<dbReference type="InterPro" id="IPR037055">
    <property type="entry name" value="MHC_I-like_Ag-recog_sf"/>
</dbReference>
<organism evidence="3 4">
    <name type="scientific">Sphaeramia orbicularis</name>
    <name type="common">orbiculate cardinalfish</name>
    <dbReference type="NCBI Taxonomy" id="375764"/>
    <lineage>
        <taxon>Eukaryota</taxon>
        <taxon>Metazoa</taxon>
        <taxon>Chordata</taxon>
        <taxon>Craniata</taxon>
        <taxon>Vertebrata</taxon>
        <taxon>Euteleostomi</taxon>
        <taxon>Actinopterygii</taxon>
        <taxon>Neopterygii</taxon>
        <taxon>Teleostei</taxon>
        <taxon>Neoteleostei</taxon>
        <taxon>Acanthomorphata</taxon>
        <taxon>Gobiaria</taxon>
        <taxon>Kurtiformes</taxon>
        <taxon>Apogonoidei</taxon>
        <taxon>Apogonidae</taxon>
        <taxon>Apogoninae</taxon>
        <taxon>Sphaeramia</taxon>
    </lineage>
</organism>
<dbReference type="InterPro" id="IPR050208">
    <property type="entry name" value="MHC_class-I_related"/>
</dbReference>
<dbReference type="PANTHER" id="PTHR16675:SF237">
    <property type="entry name" value="MHC CLASS I ANTIGEN TRANSCRIPT VARIANT 1-RELATED"/>
    <property type="match status" value="1"/>
</dbReference>
<dbReference type="SUPFAM" id="SSF48726">
    <property type="entry name" value="Immunoglobulin"/>
    <property type="match status" value="1"/>
</dbReference>
<dbReference type="Gene3D" id="3.30.500.10">
    <property type="entry name" value="MHC class I-like antigen recognition-like"/>
    <property type="match status" value="1"/>
</dbReference>
<dbReference type="InterPro" id="IPR011162">
    <property type="entry name" value="MHC_I/II-like_Ag-recog"/>
</dbReference>
<feature type="domain" description="Ig-like" evidence="2">
    <location>
        <begin position="160"/>
        <end position="268"/>
    </location>
</feature>
<dbReference type="Ensembl" id="ENSSORT00005013673.1">
    <property type="protein sequence ID" value="ENSSORP00005013265.1"/>
    <property type="gene ID" value="ENSSORG00005006866.1"/>
</dbReference>
<dbReference type="InterPro" id="IPR036179">
    <property type="entry name" value="Ig-like_dom_sf"/>
</dbReference>
<evidence type="ECO:0000256" key="1">
    <source>
        <dbReference type="ARBA" id="ARBA00023180"/>
    </source>
</evidence>
<dbReference type="AlphaFoldDB" id="A0A672Z8U2"/>
<dbReference type="InterPro" id="IPR013783">
    <property type="entry name" value="Ig-like_fold"/>
</dbReference>
<evidence type="ECO:0000259" key="2">
    <source>
        <dbReference type="PROSITE" id="PS50835"/>
    </source>
</evidence>
<keyword evidence="1" id="KW-0325">Glycoprotein</keyword>
<protein>
    <recommendedName>
        <fullName evidence="2">Ig-like domain-containing protein</fullName>
    </recommendedName>
</protein>
<dbReference type="PANTHER" id="PTHR16675">
    <property type="entry name" value="MHC CLASS I-RELATED"/>
    <property type="match status" value="1"/>
</dbReference>
<keyword evidence="4" id="KW-1185">Reference proteome</keyword>
<dbReference type="InParanoid" id="A0A672Z8U2"/>
<dbReference type="GO" id="GO:0006955">
    <property type="term" value="P:immune response"/>
    <property type="evidence" value="ECO:0007669"/>
    <property type="project" value="TreeGrafter"/>
</dbReference>
<dbReference type="InterPro" id="IPR007110">
    <property type="entry name" value="Ig-like_dom"/>
</dbReference>
<sequence>IHYYNILLGIIEDVKYIVNIINYPLRSGNFPSDHSLKFLVAQSFGVKNFPEFVGVMMADDVEVGYCDSNNLSATPKTDWMKDLMEAEAEFKEWFDSHCHSQQKHLSLFIDIIMKLFQHSEGIHTFQMMTSFEMKGDSGDLISHFQYATTDIMTHLSRHCPDLLKKYSLYGNSSLLRTELPSVYLLQKSPLSPITCHATGFYPNKAKMFWRKDGEEIHSNDTELPKSLPNNDDTFQMSVNLNISSIQPKDWDKYDCVFQLLGVQHSNVTKLDKAVIRTNWKTTQSNDSNTYQCHSQQEPCTLKKKTKPVNGFIIALLSYDDSNNSISIFVLI</sequence>
<dbReference type="SUPFAM" id="SSF54452">
    <property type="entry name" value="MHC antigen-recognition domain"/>
    <property type="match status" value="1"/>
</dbReference>
<accession>A0A672Z8U2</accession>
<dbReference type="GO" id="GO:0009897">
    <property type="term" value="C:external side of plasma membrane"/>
    <property type="evidence" value="ECO:0007669"/>
    <property type="project" value="TreeGrafter"/>
</dbReference>
<name>A0A672Z8U2_9TELE</name>
<reference evidence="3" key="2">
    <citation type="submission" date="2025-08" db="UniProtKB">
        <authorList>
            <consortium name="Ensembl"/>
        </authorList>
    </citation>
    <scope>IDENTIFICATION</scope>
</reference>
<dbReference type="SMART" id="SM00407">
    <property type="entry name" value="IGc1"/>
    <property type="match status" value="1"/>
</dbReference>
<dbReference type="Gene3D" id="2.60.40.10">
    <property type="entry name" value="Immunoglobulins"/>
    <property type="match status" value="1"/>
</dbReference>
<evidence type="ECO:0000313" key="4">
    <source>
        <dbReference type="Proteomes" id="UP000472271"/>
    </source>
</evidence>
<dbReference type="Pfam" id="PF07654">
    <property type="entry name" value="C1-set"/>
    <property type="match status" value="1"/>
</dbReference>
<evidence type="ECO:0000313" key="3">
    <source>
        <dbReference type="Ensembl" id="ENSSORP00005013265.1"/>
    </source>
</evidence>
<proteinExistence type="predicted"/>
<dbReference type="PROSITE" id="PS50835">
    <property type="entry name" value="IG_LIKE"/>
    <property type="match status" value="1"/>
</dbReference>
<dbReference type="GO" id="GO:0005615">
    <property type="term" value="C:extracellular space"/>
    <property type="evidence" value="ECO:0007669"/>
    <property type="project" value="TreeGrafter"/>
</dbReference>
<reference evidence="3" key="1">
    <citation type="submission" date="2019-06" db="EMBL/GenBank/DDBJ databases">
        <authorList>
            <consortium name="Wellcome Sanger Institute Data Sharing"/>
        </authorList>
    </citation>
    <scope>NUCLEOTIDE SEQUENCE [LARGE SCALE GENOMIC DNA]</scope>
</reference>
<dbReference type="Proteomes" id="UP000472271">
    <property type="component" value="Chromosome 11"/>
</dbReference>
<dbReference type="InterPro" id="IPR003597">
    <property type="entry name" value="Ig_C1-set"/>
</dbReference>
<reference evidence="3" key="3">
    <citation type="submission" date="2025-09" db="UniProtKB">
        <authorList>
            <consortium name="Ensembl"/>
        </authorList>
    </citation>
    <scope>IDENTIFICATION</scope>
</reference>